<dbReference type="EMBL" id="GBZX01000838">
    <property type="protein sequence ID" value="JAG91902.1"/>
    <property type="molecule type" value="mRNA"/>
</dbReference>
<accession>A0A0C9SD96</accession>
<evidence type="ECO:0000313" key="2">
    <source>
        <dbReference type="EMBL" id="JAG91902.1"/>
    </source>
</evidence>
<keyword evidence="1" id="KW-0732">Signal</keyword>
<organism evidence="2">
    <name type="scientific">Amblyomma americanum</name>
    <name type="common">Lone star tick</name>
    <dbReference type="NCBI Taxonomy" id="6943"/>
    <lineage>
        <taxon>Eukaryota</taxon>
        <taxon>Metazoa</taxon>
        <taxon>Ecdysozoa</taxon>
        <taxon>Arthropoda</taxon>
        <taxon>Chelicerata</taxon>
        <taxon>Arachnida</taxon>
        <taxon>Acari</taxon>
        <taxon>Parasitiformes</taxon>
        <taxon>Ixodida</taxon>
        <taxon>Ixodoidea</taxon>
        <taxon>Ixodidae</taxon>
        <taxon>Amblyomminae</taxon>
        <taxon>Amblyomma</taxon>
    </lineage>
</organism>
<dbReference type="AlphaFoldDB" id="A0A0C9SD96"/>
<evidence type="ECO:0000256" key="1">
    <source>
        <dbReference type="SAM" id="SignalP"/>
    </source>
</evidence>
<name>A0A0C9SD96_AMBAM</name>
<sequence length="116" mass="12970">MDTTTFALLLAIVAGGYIASAQYKFQGQFDKFCNLSDVKKNKTLICVEETYLNASQLLHPRKVLGDMCNITKANPINVPLFLENLVPRFLQKNVTAVFRALKGCFQKKAKKGSKHC</sequence>
<feature type="signal peptide" evidence="1">
    <location>
        <begin position="1"/>
        <end position="21"/>
    </location>
</feature>
<protein>
    <submittedName>
        <fullName evidence="2">Putative secreted protein</fullName>
    </submittedName>
</protein>
<feature type="chain" id="PRO_5002219793" evidence="1">
    <location>
        <begin position="22"/>
        <end position="116"/>
    </location>
</feature>
<proteinExistence type="evidence at transcript level"/>
<reference evidence="2" key="1">
    <citation type="journal article" date="2015" name="PLoS ONE">
        <title>An Insight into the Sialome of the Lone Star Tick, Amblyomma americanum, with a Glimpse on Its Time Dependent Gene Expression.</title>
        <authorList>
            <person name="Karim S."/>
            <person name="Ribeiro J.M."/>
        </authorList>
    </citation>
    <scope>NUCLEOTIDE SEQUENCE</scope>
    <source>
        <tissue evidence="2">Salivary gland</tissue>
    </source>
</reference>